<dbReference type="InterPro" id="IPR006630">
    <property type="entry name" value="La_HTH"/>
</dbReference>
<dbReference type="CDD" id="cd12430">
    <property type="entry name" value="RRM_LARP4_5_like"/>
    <property type="match status" value="1"/>
</dbReference>
<proteinExistence type="predicted"/>
<feature type="compositionally biased region" description="Basic and acidic residues" evidence="4">
    <location>
        <begin position="821"/>
        <end position="837"/>
    </location>
</feature>
<dbReference type="PANTHER" id="PTHR22792">
    <property type="entry name" value="LUPUS LA PROTEIN-RELATED"/>
    <property type="match status" value="1"/>
</dbReference>
<name>A0ABM1BJJ8_LIMPO</name>
<feature type="domain" description="HTH La-type RNA-binding" evidence="5">
    <location>
        <begin position="116"/>
        <end position="208"/>
    </location>
</feature>
<dbReference type="InterPro" id="IPR035979">
    <property type="entry name" value="RBD_domain_sf"/>
</dbReference>
<feature type="compositionally biased region" description="Polar residues" evidence="4">
    <location>
        <begin position="653"/>
        <end position="663"/>
    </location>
</feature>
<evidence type="ECO:0000256" key="2">
    <source>
        <dbReference type="ARBA" id="ARBA00022884"/>
    </source>
</evidence>
<feature type="compositionally biased region" description="Basic and acidic residues" evidence="4">
    <location>
        <begin position="528"/>
        <end position="551"/>
    </location>
</feature>
<evidence type="ECO:0000256" key="3">
    <source>
        <dbReference type="PROSITE-ProRule" id="PRU00332"/>
    </source>
</evidence>
<accession>A0ABM1BJJ8</accession>
<evidence type="ECO:0000313" key="7">
    <source>
        <dbReference type="RefSeq" id="XP_013783271.1"/>
    </source>
</evidence>
<dbReference type="InterPro" id="IPR045180">
    <property type="entry name" value="La_dom_prot"/>
</dbReference>
<dbReference type="InterPro" id="IPR036388">
    <property type="entry name" value="WH-like_DNA-bd_sf"/>
</dbReference>
<dbReference type="CDD" id="cd08031">
    <property type="entry name" value="LARP_4_5_like"/>
    <property type="match status" value="1"/>
</dbReference>
<evidence type="ECO:0000259" key="5">
    <source>
        <dbReference type="PROSITE" id="PS50961"/>
    </source>
</evidence>
<feature type="compositionally biased region" description="Basic and acidic residues" evidence="4">
    <location>
        <begin position="793"/>
        <end position="802"/>
    </location>
</feature>
<feature type="compositionally biased region" description="Polar residues" evidence="4">
    <location>
        <begin position="471"/>
        <end position="504"/>
    </location>
</feature>
<feature type="compositionally biased region" description="Polar residues" evidence="4">
    <location>
        <begin position="803"/>
        <end position="816"/>
    </location>
</feature>
<keyword evidence="1" id="KW-0597">Phosphoprotein</keyword>
<dbReference type="PANTHER" id="PTHR22792:SF131">
    <property type="entry name" value="LA-RELATED PROTEIN LARP4B"/>
    <property type="match status" value="1"/>
</dbReference>
<dbReference type="InterPro" id="IPR036390">
    <property type="entry name" value="WH_DNA-bd_sf"/>
</dbReference>
<dbReference type="PROSITE" id="PS50961">
    <property type="entry name" value="HTH_LA"/>
    <property type="match status" value="1"/>
</dbReference>
<dbReference type="Proteomes" id="UP000694941">
    <property type="component" value="Unplaced"/>
</dbReference>
<dbReference type="Gene3D" id="1.10.10.10">
    <property type="entry name" value="Winged helix-like DNA-binding domain superfamily/Winged helix DNA-binding domain"/>
    <property type="match status" value="1"/>
</dbReference>
<evidence type="ECO:0000256" key="4">
    <source>
        <dbReference type="SAM" id="MobiDB-lite"/>
    </source>
</evidence>
<dbReference type="SUPFAM" id="SSF54928">
    <property type="entry name" value="RNA-binding domain, RBD"/>
    <property type="match status" value="1"/>
</dbReference>
<evidence type="ECO:0000313" key="6">
    <source>
        <dbReference type="Proteomes" id="UP000694941"/>
    </source>
</evidence>
<dbReference type="InterPro" id="IPR058699">
    <property type="entry name" value="RRM_LARP4/4B"/>
</dbReference>
<feature type="region of interest" description="Disordered" evidence="4">
    <location>
        <begin position="297"/>
        <end position="323"/>
    </location>
</feature>
<feature type="region of interest" description="Disordered" evidence="4">
    <location>
        <begin position="793"/>
        <end position="872"/>
    </location>
</feature>
<feature type="compositionally biased region" description="Basic and acidic residues" evidence="4">
    <location>
        <begin position="847"/>
        <end position="866"/>
    </location>
</feature>
<dbReference type="SMART" id="SM00715">
    <property type="entry name" value="LA"/>
    <property type="match status" value="1"/>
</dbReference>
<feature type="region of interest" description="Disordered" evidence="4">
    <location>
        <begin position="471"/>
        <end position="551"/>
    </location>
</feature>
<reference evidence="7" key="1">
    <citation type="submission" date="2025-08" db="UniProtKB">
        <authorList>
            <consortium name="RefSeq"/>
        </authorList>
    </citation>
    <scope>IDENTIFICATION</scope>
    <source>
        <tissue evidence="7">Muscle</tissue>
    </source>
</reference>
<protein>
    <submittedName>
        <fullName evidence="7">La-related protein 4-like isoform X1</fullName>
    </submittedName>
</protein>
<dbReference type="SUPFAM" id="SSF46785">
    <property type="entry name" value="Winged helix' DNA-binding domain"/>
    <property type="match status" value="1"/>
</dbReference>
<sequence>MTSDFGDNTEVTVELNNTAKPGDPSLNPDAEIFCSKTLENNCVKSSISQAVGGTGGEDIKTSGVVCQDVRDEVSQDVEITENMNNSTAIANAGCVRMMYHSQSDHQLDPPYMTPKGTPLQELKVMLQRQLDYYFSRENLAHDTFLVSQMDSDQYVPIITVANFNQVRRLTKDLKLIVEVLRESPNVQVDEAGEKVRPNHKCCVLILREIPENTAIKDIETLFGGEGCPKFAKCEFVHNDSWYVTFDSDEDVQKAYRYLREEVRSFQGKPIMARIKAKPITRAPLVPRYKNGLRYHGPMASPVSGQQEPTTPIQQQWTEQPQQGLPYSNDPSLSYGNQQVFPPFYPPTMLQACAPPAPSTFEFGTIFLMNGLPPPAAFKSLNGTGRHGLHGRSNKTQVYRNQHNKHNLVGLEQKDALPFMQNPPHGATPMLSRGISGFGYLPYPYGNPYGLGMDVQDYFSYSKRYSHYNKQVLSSPSSSYGAKTSNRSSSGIKESTNSKLPNQTKCAVDFQGRDLSAKQQRNRSRRKRKEETSAKCEHRGGSNDTKGCESKDIKPDSAKFDLEPASFPPLPGSWDSTISGSDAFENRLSDIVKGTLKAPGDDSRLQIEELKSTVIEGHSLANGSLSETILTPPASPLRDERLLNHHSLTEGMCSVQSEPKQPFSTEDARSEPETKSKPTVHNTNRTVVLTSTVTTEIDSCCAISPNPTSSTPTMFCSPQPAFKSIIPTKTTTIQSHPVVKQQESTSFLINGNIDLSIGSKDKGRKLTYSEVAQRAKDSVERLAFELKEKERHETAVRQQHHVESASSKHLASDSKSISGDFVKPKVSEQKSNFKDNEIKVGNNGVGAVEKERSHRISSRSSREEHVSSGKMGK</sequence>
<dbReference type="Pfam" id="PF05383">
    <property type="entry name" value="La"/>
    <property type="match status" value="1"/>
</dbReference>
<dbReference type="RefSeq" id="XP_013783271.1">
    <property type="nucleotide sequence ID" value="XM_013927817.2"/>
</dbReference>
<organism evidence="6 7">
    <name type="scientific">Limulus polyphemus</name>
    <name type="common">Atlantic horseshoe crab</name>
    <dbReference type="NCBI Taxonomy" id="6850"/>
    <lineage>
        <taxon>Eukaryota</taxon>
        <taxon>Metazoa</taxon>
        <taxon>Ecdysozoa</taxon>
        <taxon>Arthropoda</taxon>
        <taxon>Chelicerata</taxon>
        <taxon>Merostomata</taxon>
        <taxon>Xiphosura</taxon>
        <taxon>Limulidae</taxon>
        <taxon>Limulus</taxon>
    </lineage>
</organism>
<keyword evidence="2 3" id="KW-0694">RNA-binding</keyword>
<feature type="compositionally biased region" description="Basic and acidic residues" evidence="4">
    <location>
        <begin position="665"/>
        <end position="675"/>
    </location>
</feature>
<dbReference type="Pfam" id="PF26088">
    <property type="entry name" value="RRM_LARP4"/>
    <property type="match status" value="1"/>
</dbReference>
<dbReference type="GeneID" id="106467462"/>
<evidence type="ECO:0000256" key="1">
    <source>
        <dbReference type="ARBA" id="ARBA00022553"/>
    </source>
</evidence>
<feature type="region of interest" description="Disordered" evidence="4">
    <location>
        <begin position="649"/>
        <end position="684"/>
    </location>
</feature>
<gene>
    <name evidence="7" type="primary">LOC106467462</name>
</gene>
<feature type="compositionally biased region" description="Low complexity" evidence="4">
    <location>
        <begin position="305"/>
        <end position="322"/>
    </location>
</feature>
<keyword evidence="6" id="KW-1185">Reference proteome</keyword>